<dbReference type="EMBL" id="CAJOBJ010197232">
    <property type="protein sequence ID" value="CAF4972376.1"/>
    <property type="molecule type" value="Genomic_DNA"/>
</dbReference>
<evidence type="ECO:0000313" key="2">
    <source>
        <dbReference type="EMBL" id="CAF4664810.1"/>
    </source>
</evidence>
<reference evidence="2" key="1">
    <citation type="submission" date="2021-02" db="EMBL/GenBank/DDBJ databases">
        <authorList>
            <person name="Nowell W R."/>
        </authorList>
    </citation>
    <scope>NUCLEOTIDE SEQUENCE</scope>
</reference>
<gene>
    <name evidence="1" type="ORF">BYL167_LOCUS32862</name>
    <name evidence="2" type="ORF">GIL414_LOCUS41636</name>
    <name evidence="3" type="ORF">GIL414_LOCUS55498</name>
</gene>
<evidence type="ECO:0000313" key="4">
    <source>
        <dbReference type="Proteomes" id="UP000681720"/>
    </source>
</evidence>
<sequence>MFVSPQDGKDRIDDIGKFLGEFEASIMYDLVAKKIFS</sequence>
<proteinExistence type="predicted"/>
<name>A0A8S3A2M9_9BILA</name>
<feature type="non-terminal residue" evidence="2">
    <location>
        <position position="1"/>
    </location>
</feature>
<accession>A0A8S3A2M9</accession>
<evidence type="ECO:0000313" key="3">
    <source>
        <dbReference type="EMBL" id="CAF4972376.1"/>
    </source>
</evidence>
<dbReference type="EMBL" id="CAJOBH010062116">
    <property type="protein sequence ID" value="CAF4430163.1"/>
    <property type="molecule type" value="Genomic_DNA"/>
</dbReference>
<organism evidence="2 4">
    <name type="scientific">Rotaria magnacalcarata</name>
    <dbReference type="NCBI Taxonomy" id="392030"/>
    <lineage>
        <taxon>Eukaryota</taxon>
        <taxon>Metazoa</taxon>
        <taxon>Spiralia</taxon>
        <taxon>Gnathifera</taxon>
        <taxon>Rotifera</taxon>
        <taxon>Eurotatoria</taxon>
        <taxon>Bdelloidea</taxon>
        <taxon>Philodinida</taxon>
        <taxon>Philodinidae</taxon>
        <taxon>Rotaria</taxon>
    </lineage>
</organism>
<evidence type="ECO:0000313" key="1">
    <source>
        <dbReference type="EMBL" id="CAF4430163.1"/>
    </source>
</evidence>
<protein>
    <submittedName>
        <fullName evidence="2">Uncharacterized protein</fullName>
    </submittedName>
</protein>
<dbReference type="Proteomes" id="UP000681720">
    <property type="component" value="Unassembled WGS sequence"/>
</dbReference>
<dbReference type="AlphaFoldDB" id="A0A8S3A2M9"/>
<dbReference type="EMBL" id="CAJOBJ010118464">
    <property type="protein sequence ID" value="CAF4664810.1"/>
    <property type="molecule type" value="Genomic_DNA"/>
</dbReference>
<comment type="caution">
    <text evidence="2">The sequence shown here is derived from an EMBL/GenBank/DDBJ whole genome shotgun (WGS) entry which is preliminary data.</text>
</comment>
<dbReference type="Proteomes" id="UP000681967">
    <property type="component" value="Unassembled WGS sequence"/>
</dbReference>